<dbReference type="PANTHER" id="PTHR30348">
    <property type="entry name" value="UNCHARACTERIZED PROTEIN YECE"/>
    <property type="match status" value="1"/>
</dbReference>
<dbReference type="EMBL" id="FQUF01000009">
    <property type="protein sequence ID" value="SHE60749.1"/>
    <property type="molecule type" value="Genomic_DNA"/>
</dbReference>
<sequence>MITIGLTGWSDHPLIAPNRQRKLEDYASHFPFVEMDTSFYGIPSEKSIHSWIDKTLDAFQFIPKAYNAMTMHKPWEQEYSTLTELFDTFKVRFYPLLKENRIKAFLFQFPPFFHYNPSNIEYLYIVGRQMGSLPVTVEFRHFSWFQDDNKEHTLNILKENFFSYTVVDQPQTPGNSTPTILEVTNSKLAVYRLHGQNYSGWLNANEDPDWRKTRTLYDYSQEELEKIQQNTKELAKHADEVAVIFNNNSGGHAAKNAKELQKMMGLDFEGLNPQQLDLF</sequence>
<organism evidence="1 2">
    <name type="scientific">Atopostipes suicloacalis DSM 15692</name>
    <dbReference type="NCBI Taxonomy" id="1121025"/>
    <lineage>
        <taxon>Bacteria</taxon>
        <taxon>Bacillati</taxon>
        <taxon>Bacillota</taxon>
        <taxon>Bacilli</taxon>
        <taxon>Lactobacillales</taxon>
        <taxon>Carnobacteriaceae</taxon>
        <taxon>Atopostipes</taxon>
    </lineage>
</organism>
<protein>
    <submittedName>
        <fullName evidence="1">Uncharacterized conserved protein YecE, DUF72 family</fullName>
    </submittedName>
</protein>
<dbReference type="SUPFAM" id="SSF117396">
    <property type="entry name" value="TM1631-like"/>
    <property type="match status" value="1"/>
</dbReference>
<evidence type="ECO:0000313" key="2">
    <source>
        <dbReference type="Proteomes" id="UP000184128"/>
    </source>
</evidence>
<accession>A0A1M4UVQ2</accession>
<dbReference type="STRING" id="1121025.SAMN02745249_00775"/>
<dbReference type="Proteomes" id="UP000184128">
    <property type="component" value="Unassembled WGS sequence"/>
</dbReference>
<dbReference type="Gene3D" id="3.20.20.410">
    <property type="entry name" value="Protein of unknown function UPF0759"/>
    <property type="match status" value="1"/>
</dbReference>
<dbReference type="PANTHER" id="PTHR30348:SF13">
    <property type="entry name" value="UPF0759 PROTEIN YUNF"/>
    <property type="match status" value="1"/>
</dbReference>
<gene>
    <name evidence="1" type="ORF">SAMN02745249_00775</name>
</gene>
<keyword evidence="2" id="KW-1185">Reference proteome</keyword>
<evidence type="ECO:0000313" key="1">
    <source>
        <dbReference type="EMBL" id="SHE60749.1"/>
    </source>
</evidence>
<name>A0A1M4UVQ2_9LACT</name>
<proteinExistence type="predicted"/>
<dbReference type="RefSeq" id="WP_073296686.1">
    <property type="nucleotide sequence ID" value="NZ_FQUF01000009.1"/>
</dbReference>
<reference evidence="2" key="1">
    <citation type="submission" date="2016-11" db="EMBL/GenBank/DDBJ databases">
        <authorList>
            <person name="Varghese N."/>
            <person name="Submissions S."/>
        </authorList>
    </citation>
    <scope>NUCLEOTIDE SEQUENCE [LARGE SCALE GENOMIC DNA]</scope>
    <source>
        <strain evidence="2">DSM 15692</strain>
    </source>
</reference>
<dbReference type="InterPro" id="IPR002763">
    <property type="entry name" value="DUF72"/>
</dbReference>
<dbReference type="Pfam" id="PF01904">
    <property type="entry name" value="DUF72"/>
    <property type="match status" value="1"/>
</dbReference>
<dbReference type="OrthoDB" id="9780310at2"/>
<dbReference type="AlphaFoldDB" id="A0A1M4UVQ2"/>
<dbReference type="InterPro" id="IPR036520">
    <property type="entry name" value="UPF0759_sf"/>
</dbReference>